<accession>A0A0K8R9J7</accession>
<organism evidence="3">
    <name type="scientific">Ixodes ricinus</name>
    <name type="common">Common tick</name>
    <name type="synonym">Acarus ricinus</name>
    <dbReference type="NCBI Taxonomy" id="34613"/>
    <lineage>
        <taxon>Eukaryota</taxon>
        <taxon>Metazoa</taxon>
        <taxon>Ecdysozoa</taxon>
        <taxon>Arthropoda</taxon>
        <taxon>Chelicerata</taxon>
        <taxon>Arachnida</taxon>
        <taxon>Acari</taxon>
        <taxon>Parasitiformes</taxon>
        <taxon>Ixodida</taxon>
        <taxon>Ixodoidea</taxon>
        <taxon>Ixodidae</taxon>
        <taxon>Ixodinae</taxon>
        <taxon>Ixodes</taxon>
    </lineage>
</organism>
<sequence>MASNGGGRRVVLQIWKNFWASITSKKLPANEMGSDHLGNKYFEIPAEPSRGKRRPVRWFEPYIKDNHYQEVPVEWDAWLRGRRQDPPTQEEILRNIAIMEAKKKNAVLLKEAAQKEREERTGGAITGAESAGPISFPQYPEYRIQAQAEEDPPKAPPPPST</sequence>
<dbReference type="PANTHER" id="PTHR32470">
    <property type="entry name" value="ADH DEHYDROGENASE [UBIQUINONE] 1 ALPHA SUBCOMPLEX ASSEMBLY FACTOR 2"/>
    <property type="match status" value="1"/>
</dbReference>
<dbReference type="GO" id="GO:0045271">
    <property type="term" value="C:respiratory chain complex I"/>
    <property type="evidence" value="ECO:0007669"/>
    <property type="project" value="InterPro"/>
</dbReference>
<comment type="similarity">
    <text evidence="1">Belongs to the complex I NDUFA12 subunit family.</text>
</comment>
<dbReference type="EMBL" id="GADI01005966">
    <property type="protein sequence ID" value="JAA67842.1"/>
    <property type="molecule type" value="mRNA"/>
</dbReference>
<dbReference type="Pfam" id="PF05071">
    <property type="entry name" value="NDUFA12"/>
    <property type="match status" value="1"/>
</dbReference>
<dbReference type="InterPro" id="IPR007763">
    <property type="entry name" value="NDUFA12"/>
</dbReference>
<name>A0A0K8R9J7_IXORI</name>
<evidence type="ECO:0000256" key="1">
    <source>
        <dbReference type="ARBA" id="ARBA00007355"/>
    </source>
</evidence>
<evidence type="ECO:0000313" key="3">
    <source>
        <dbReference type="EMBL" id="JAA67842.1"/>
    </source>
</evidence>
<dbReference type="InterPro" id="IPR052618">
    <property type="entry name" value="ComplexI_NDUFA12"/>
</dbReference>
<dbReference type="GO" id="GO:0005739">
    <property type="term" value="C:mitochondrion"/>
    <property type="evidence" value="ECO:0007669"/>
    <property type="project" value="TreeGrafter"/>
</dbReference>
<evidence type="ECO:0000256" key="2">
    <source>
        <dbReference type="SAM" id="MobiDB-lite"/>
    </source>
</evidence>
<dbReference type="PANTHER" id="PTHR32470:SF2">
    <property type="entry name" value="NADH DEHYDROGENASE [UBIQUINONE] 1 ALPHA SUBCOMPLEX ASSEMBLY FACTOR 2"/>
    <property type="match status" value="1"/>
</dbReference>
<reference evidence="3" key="1">
    <citation type="submission" date="2012-12" db="EMBL/GenBank/DDBJ databases">
        <title>Identification and characterization of a phenylalanine ammonia-lyase gene family in Isatis indigotica Fort.</title>
        <authorList>
            <person name="Liu Q."/>
            <person name="Chen J."/>
            <person name="Zhou X."/>
            <person name="Di P."/>
            <person name="Xiao Y."/>
            <person name="Xuan H."/>
            <person name="Zhang L."/>
            <person name="Chen W."/>
        </authorList>
    </citation>
    <scope>NUCLEOTIDE SEQUENCE</scope>
    <source>
        <tissue evidence="3">Salivary gland</tissue>
    </source>
</reference>
<dbReference type="GO" id="GO:0032981">
    <property type="term" value="P:mitochondrial respiratory chain complex I assembly"/>
    <property type="evidence" value="ECO:0007669"/>
    <property type="project" value="TreeGrafter"/>
</dbReference>
<feature type="compositionally biased region" description="Basic and acidic residues" evidence="2">
    <location>
        <begin position="112"/>
        <end position="121"/>
    </location>
</feature>
<dbReference type="AlphaFoldDB" id="A0A0K8R9J7"/>
<feature type="region of interest" description="Disordered" evidence="2">
    <location>
        <begin position="112"/>
        <end position="161"/>
    </location>
</feature>
<protein>
    <submittedName>
        <fullName evidence="3">Putative mimitin</fullName>
    </submittedName>
</protein>
<proteinExistence type="evidence at transcript level"/>